<proteinExistence type="predicted"/>
<dbReference type="PROSITE" id="PS51729">
    <property type="entry name" value="GNAT_YJDJ"/>
    <property type="match status" value="1"/>
</dbReference>
<dbReference type="KEGG" id="lez:GLE_3105"/>
<dbReference type="InterPro" id="IPR031165">
    <property type="entry name" value="GNAT_YJDJ"/>
</dbReference>
<accession>A0A0S2DIV8</accession>
<dbReference type="Gene3D" id="3.40.630.30">
    <property type="match status" value="1"/>
</dbReference>
<dbReference type="OrthoDB" id="9813275at2"/>
<keyword evidence="1" id="KW-0808">Transferase</keyword>
<dbReference type="SUPFAM" id="SSF55729">
    <property type="entry name" value="Acyl-CoA N-acyltransferases (Nat)"/>
    <property type="match status" value="1"/>
</dbReference>
<reference evidence="1 2" key="1">
    <citation type="submission" date="2015-11" db="EMBL/GenBank/DDBJ databases">
        <title>Genome sequences of Lysobacter enzymogenes strain C3 and Lysobacter antibioticus ATCC 29479.</title>
        <authorList>
            <person name="Kobayashi D.Y."/>
        </authorList>
    </citation>
    <scope>NUCLEOTIDE SEQUENCE [LARGE SCALE GENOMIC DNA]</scope>
    <source>
        <strain evidence="1 2">C3</strain>
    </source>
</reference>
<dbReference type="STRING" id="69.GLE_3105"/>
<sequence length="91" mass="9899">MPVTVTHDPAQQRFTTVVDGVEAELEYQLRGDQLVIAHTGVPEAIGGRGIAGDLVRAAFEYARQAGYKVRPACSYAAAWAERHPEYSQLLG</sequence>
<dbReference type="Pfam" id="PF14542">
    <property type="entry name" value="Acetyltransf_CG"/>
    <property type="match status" value="1"/>
</dbReference>
<evidence type="ECO:0000313" key="1">
    <source>
        <dbReference type="EMBL" id="ALN58452.1"/>
    </source>
</evidence>
<dbReference type="InterPro" id="IPR016181">
    <property type="entry name" value="Acyl_CoA_acyltransferase"/>
</dbReference>
<name>A0A0S2DIV8_LYSEN</name>
<evidence type="ECO:0000313" key="2">
    <source>
        <dbReference type="Proteomes" id="UP000061569"/>
    </source>
</evidence>
<dbReference type="GO" id="GO:0016740">
    <property type="term" value="F:transferase activity"/>
    <property type="evidence" value="ECO:0007669"/>
    <property type="project" value="UniProtKB-KW"/>
</dbReference>
<protein>
    <submittedName>
        <fullName evidence="1">Acetyltransferase</fullName>
    </submittedName>
</protein>
<dbReference type="PATRIC" id="fig|69.6.peg.3063"/>
<dbReference type="InterPro" id="IPR045057">
    <property type="entry name" value="Gcn5-rel_NAT"/>
</dbReference>
<gene>
    <name evidence="1" type="ORF">GLE_3105</name>
</gene>
<dbReference type="Proteomes" id="UP000061569">
    <property type="component" value="Chromosome"/>
</dbReference>
<dbReference type="AlphaFoldDB" id="A0A0S2DIV8"/>
<dbReference type="PANTHER" id="PTHR31435:SF9">
    <property type="entry name" value="PROTEIN NATD1"/>
    <property type="match status" value="1"/>
</dbReference>
<dbReference type="PANTHER" id="PTHR31435">
    <property type="entry name" value="PROTEIN NATD1"/>
    <property type="match status" value="1"/>
</dbReference>
<organism evidence="1 2">
    <name type="scientific">Lysobacter enzymogenes</name>
    <dbReference type="NCBI Taxonomy" id="69"/>
    <lineage>
        <taxon>Bacteria</taxon>
        <taxon>Pseudomonadati</taxon>
        <taxon>Pseudomonadota</taxon>
        <taxon>Gammaproteobacteria</taxon>
        <taxon>Lysobacterales</taxon>
        <taxon>Lysobacteraceae</taxon>
        <taxon>Lysobacter</taxon>
    </lineage>
</organism>
<dbReference type="EMBL" id="CP013140">
    <property type="protein sequence ID" value="ALN58452.1"/>
    <property type="molecule type" value="Genomic_DNA"/>
</dbReference>